<protein>
    <submittedName>
        <fullName evidence="3">Uncharacterized protein YciI</fullName>
    </submittedName>
</protein>
<dbReference type="Pfam" id="PF03795">
    <property type="entry name" value="YCII"/>
    <property type="match status" value="1"/>
</dbReference>
<feature type="domain" description="YCII-related" evidence="2">
    <location>
        <begin position="16"/>
        <end position="87"/>
    </location>
</feature>
<dbReference type="AlphaFoldDB" id="A0A370GXJ5"/>
<sequence>MRQQYMYVLKLIPSLLVEANWTEKENEIVSEHFSVLVKLKEEGKLIMAGRTSPMDESTMGIVVFEAESKEEAAEIMENDPAVQKGIMTPQLFDYSVALFSEGNISK</sequence>
<dbReference type="OrthoDB" id="8589613at2"/>
<reference evidence="3 4" key="1">
    <citation type="submission" date="2018-07" db="EMBL/GenBank/DDBJ databases">
        <title>Genomic Encyclopedia of Type Strains, Phase IV (KMG-IV): sequencing the most valuable type-strain genomes for metagenomic binning, comparative biology and taxonomic classification.</title>
        <authorList>
            <person name="Goeker M."/>
        </authorList>
    </citation>
    <scope>NUCLEOTIDE SEQUENCE [LARGE SCALE GENOMIC DNA]</scope>
    <source>
        <strain evidence="3 4">DSM 25281</strain>
    </source>
</reference>
<comment type="caution">
    <text evidence="3">The sequence shown here is derived from an EMBL/GenBank/DDBJ whole genome shotgun (WGS) entry which is preliminary data.</text>
</comment>
<dbReference type="PANTHER" id="PTHR37828:SF1">
    <property type="entry name" value="YCII-RELATED DOMAIN-CONTAINING PROTEIN"/>
    <property type="match status" value="1"/>
</dbReference>
<dbReference type="SUPFAM" id="SSF54909">
    <property type="entry name" value="Dimeric alpha+beta barrel"/>
    <property type="match status" value="1"/>
</dbReference>
<evidence type="ECO:0000313" key="3">
    <source>
        <dbReference type="EMBL" id="RDI47996.1"/>
    </source>
</evidence>
<dbReference type="EMBL" id="QQAY01000001">
    <property type="protein sequence ID" value="RDI47996.1"/>
    <property type="molecule type" value="Genomic_DNA"/>
</dbReference>
<dbReference type="Gene3D" id="3.30.70.1060">
    <property type="entry name" value="Dimeric alpha+beta barrel"/>
    <property type="match status" value="1"/>
</dbReference>
<dbReference type="Proteomes" id="UP000255326">
    <property type="component" value="Unassembled WGS sequence"/>
</dbReference>
<comment type="similarity">
    <text evidence="1">Belongs to the YciI family.</text>
</comment>
<dbReference type="RefSeq" id="WP_114744187.1">
    <property type="nucleotide sequence ID" value="NZ_QQAY01000001.1"/>
</dbReference>
<proteinExistence type="inferred from homology"/>
<dbReference type="PANTHER" id="PTHR37828">
    <property type="entry name" value="GSR2449 PROTEIN"/>
    <property type="match status" value="1"/>
</dbReference>
<organism evidence="3 4">
    <name type="scientific">Falsibacillus pallidus</name>
    <dbReference type="NCBI Taxonomy" id="493781"/>
    <lineage>
        <taxon>Bacteria</taxon>
        <taxon>Bacillati</taxon>
        <taxon>Bacillota</taxon>
        <taxon>Bacilli</taxon>
        <taxon>Bacillales</taxon>
        <taxon>Bacillaceae</taxon>
        <taxon>Falsibacillus</taxon>
    </lineage>
</organism>
<evidence type="ECO:0000256" key="1">
    <source>
        <dbReference type="ARBA" id="ARBA00007689"/>
    </source>
</evidence>
<gene>
    <name evidence="3" type="ORF">DFR59_101663</name>
</gene>
<accession>A0A370GXJ5</accession>
<evidence type="ECO:0000313" key="4">
    <source>
        <dbReference type="Proteomes" id="UP000255326"/>
    </source>
</evidence>
<dbReference type="InterPro" id="IPR005545">
    <property type="entry name" value="YCII"/>
</dbReference>
<keyword evidence="4" id="KW-1185">Reference proteome</keyword>
<evidence type="ECO:0000259" key="2">
    <source>
        <dbReference type="Pfam" id="PF03795"/>
    </source>
</evidence>
<name>A0A370GXJ5_9BACI</name>
<dbReference type="InterPro" id="IPR011008">
    <property type="entry name" value="Dimeric_a/b-barrel"/>
</dbReference>